<dbReference type="Proteomes" id="UP000233786">
    <property type="component" value="Unassembled WGS sequence"/>
</dbReference>
<sequence length="57" mass="6368">MLVARFDQAKARRVSIERDGEKLEFEGLIAKDQHLLEEAIAAKLLEGNPPDPANPQQ</sequence>
<name>A0A2N3Y9U8_SACSN</name>
<gene>
    <name evidence="1" type="ORF">A8926_7880</name>
</gene>
<protein>
    <submittedName>
        <fullName evidence="1">Uncharacterized protein</fullName>
    </submittedName>
</protein>
<evidence type="ECO:0000313" key="1">
    <source>
        <dbReference type="EMBL" id="PKW19694.1"/>
    </source>
</evidence>
<keyword evidence="2" id="KW-1185">Reference proteome</keyword>
<dbReference type="AlphaFoldDB" id="A0A2N3Y9U8"/>
<reference evidence="1" key="1">
    <citation type="submission" date="2017-12" db="EMBL/GenBank/DDBJ databases">
        <title>Sequencing the genomes of 1000 Actinobacteria strains.</title>
        <authorList>
            <person name="Klenk H.-P."/>
        </authorList>
    </citation>
    <scope>NUCLEOTIDE SEQUENCE [LARGE SCALE GENOMIC DNA]</scope>
    <source>
        <strain evidence="1">DSM 44228</strain>
    </source>
</reference>
<evidence type="ECO:0000313" key="2">
    <source>
        <dbReference type="Proteomes" id="UP000233786"/>
    </source>
</evidence>
<dbReference type="RefSeq" id="WP_010305559.1">
    <property type="nucleotide sequence ID" value="NZ_CP061007.1"/>
</dbReference>
<proteinExistence type="predicted"/>
<dbReference type="EMBL" id="PJNB01000001">
    <property type="protein sequence ID" value="PKW19694.1"/>
    <property type="molecule type" value="Genomic_DNA"/>
</dbReference>
<accession>A0A2N3Y9U8</accession>
<organism evidence="1 2">
    <name type="scientific">Saccharopolyspora spinosa</name>
    <dbReference type="NCBI Taxonomy" id="60894"/>
    <lineage>
        <taxon>Bacteria</taxon>
        <taxon>Bacillati</taxon>
        <taxon>Actinomycetota</taxon>
        <taxon>Actinomycetes</taxon>
        <taxon>Pseudonocardiales</taxon>
        <taxon>Pseudonocardiaceae</taxon>
        <taxon>Saccharopolyspora</taxon>
    </lineage>
</organism>
<comment type="caution">
    <text evidence="1">The sequence shown here is derived from an EMBL/GenBank/DDBJ whole genome shotgun (WGS) entry which is preliminary data.</text>
</comment>
<dbReference type="STRING" id="994479.GCA_000194155_00274"/>